<comment type="caution">
    <text evidence="1">The sequence shown here is derived from an EMBL/GenBank/DDBJ whole genome shotgun (WGS) entry which is preliminary data.</text>
</comment>
<dbReference type="STRING" id="197461.A3843_05615"/>
<keyword evidence="2" id="KW-1185">Reference proteome</keyword>
<dbReference type="PIRSF" id="PIRSF037834">
    <property type="entry name" value="PA_CoA_Oase3"/>
    <property type="match status" value="1"/>
</dbReference>
<sequence length="252" mass="28765">MVDNNLLFQYLLRLGDDQQILSQRLSEWCGHAPTLEEDLALANIALDLLGQARSLYTYAGEVEGAGRDEDQLAFLRYENEYTNALIVERPNGDFAHTITRQLFYSVYMDLHWNALLSSKDETVRAIAAKAVKEVDYHVRHAAEWVIRLGQGTEESHQRMVEALEEFAIYTGELFEMDDLAQQMFKAGVGVDLTLLRPEWEQQIAAVLGEAGLRMPEVNWMQTGGRSGEHTEHLGHLLCELQYMQRAYPGMTW</sequence>
<dbReference type="Gene3D" id="1.20.1260.10">
    <property type="match status" value="1"/>
</dbReference>
<dbReference type="Pfam" id="PF05138">
    <property type="entry name" value="PaaA_PaaC"/>
    <property type="match status" value="1"/>
</dbReference>
<evidence type="ECO:0000313" key="2">
    <source>
        <dbReference type="Proteomes" id="UP000185783"/>
    </source>
</evidence>
<proteinExistence type="predicted"/>
<dbReference type="NCBIfam" id="TIGR02158">
    <property type="entry name" value="PA_CoA_Oxy3"/>
    <property type="match status" value="1"/>
</dbReference>
<dbReference type="SUPFAM" id="SSF47240">
    <property type="entry name" value="Ferritin-like"/>
    <property type="match status" value="1"/>
</dbReference>
<dbReference type="RefSeq" id="WP_028482227.1">
    <property type="nucleotide sequence ID" value="NZ_LVVZ01000009.1"/>
</dbReference>
<reference evidence="1 2" key="1">
    <citation type="submission" date="2016-03" db="EMBL/GenBank/DDBJ databases">
        <title>Genome sequence of Nesiotobacter sp. nov., a moderately halophilic alphaproteobacterium isolated from the Yellow Sea, China.</title>
        <authorList>
            <person name="Zhang G."/>
            <person name="Zhang R."/>
        </authorList>
    </citation>
    <scope>NUCLEOTIDE SEQUENCE [LARGE SCALE GENOMIC DNA]</scope>
    <source>
        <strain evidence="1 2">WB1-6</strain>
    </source>
</reference>
<evidence type="ECO:0000313" key="1">
    <source>
        <dbReference type="EMBL" id="OKL44978.1"/>
    </source>
</evidence>
<organism evidence="1 2">
    <name type="scientific">Pseudovibrio exalbescens</name>
    <dbReference type="NCBI Taxonomy" id="197461"/>
    <lineage>
        <taxon>Bacteria</taxon>
        <taxon>Pseudomonadati</taxon>
        <taxon>Pseudomonadota</taxon>
        <taxon>Alphaproteobacteria</taxon>
        <taxon>Hyphomicrobiales</taxon>
        <taxon>Stappiaceae</taxon>
        <taxon>Pseudovibrio</taxon>
    </lineage>
</organism>
<name>A0A1U7JJV7_9HYPH</name>
<dbReference type="GO" id="GO:0010124">
    <property type="term" value="P:phenylacetate catabolic process"/>
    <property type="evidence" value="ECO:0007669"/>
    <property type="project" value="InterPro"/>
</dbReference>
<dbReference type="InterPro" id="IPR009078">
    <property type="entry name" value="Ferritin-like_SF"/>
</dbReference>
<gene>
    <name evidence="1" type="ORF">A3843_05615</name>
</gene>
<dbReference type="InterPro" id="IPR052703">
    <property type="entry name" value="Aromatic_CoA_ox/epox"/>
</dbReference>
<dbReference type="PANTHER" id="PTHR30458">
    <property type="entry name" value="PHENYLACETIC ACID DEGRADATION PROTEIN PAA"/>
    <property type="match status" value="1"/>
</dbReference>
<dbReference type="FunFam" id="1.20.1260.10:FF:000012">
    <property type="entry name" value="1,2-phenylacetyl-CoA epoxidase, subunit C"/>
    <property type="match status" value="1"/>
</dbReference>
<dbReference type="Proteomes" id="UP000185783">
    <property type="component" value="Unassembled WGS sequence"/>
</dbReference>
<dbReference type="InterPro" id="IPR011882">
    <property type="entry name" value="PaaC"/>
</dbReference>
<dbReference type="AlphaFoldDB" id="A0A1U7JJV7"/>
<dbReference type="InterPro" id="IPR007814">
    <property type="entry name" value="PaaA_PaaC"/>
</dbReference>
<dbReference type="PANTHER" id="PTHR30458:SF0">
    <property type="entry name" value="1,2-PHENYLACETYL-COA EPOXIDASE, SUBUNIT C"/>
    <property type="match status" value="1"/>
</dbReference>
<dbReference type="InterPro" id="IPR012347">
    <property type="entry name" value="Ferritin-like"/>
</dbReference>
<protein>
    <submittedName>
        <fullName evidence="1">Phenylacetic acid degradation protein</fullName>
    </submittedName>
</protein>
<accession>A0A1U7JJV7</accession>
<dbReference type="EMBL" id="LVVZ01000009">
    <property type="protein sequence ID" value="OKL44978.1"/>
    <property type="molecule type" value="Genomic_DNA"/>
</dbReference>
<dbReference type="GO" id="GO:0005829">
    <property type="term" value="C:cytosol"/>
    <property type="evidence" value="ECO:0007669"/>
    <property type="project" value="TreeGrafter"/>
</dbReference>